<evidence type="ECO:0000256" key="1">
    <source>
        <dbReference type="ARBA" id="ARBA00008857"/>
    </source>
</evidence>
<dbReference type="GO" id="GO:0006310">
    <property type="term" value="P:DNA recombination"/>
    <property type="evidence" value="ECO:0007669"/>
    <property type="project" value="UniProtKB-KW"/>
</dbReference>
<dbReference type="InterPro" id="IPR013762">
    <property type="entry name" value="Integrase-like_cat_sf"/>
</dbReference>
<evidence type="ECO:0000256" key="2">
    <source>
        <dbReference type="ARBA" id="ARBA00023125"/>
    </source>
</evidence>
<keyword evidence="3" id="KW-0233">DNA recombination</keyword>
<evidence type="ECO:0000256" key="4">
    <source>
        <dbReference type="SAM" id="MobiDB-lite"/>
    </source>
</evidence>
<dbReference type="PANTHER" id="PTHR30349">
    <property type="entry name" value="PHAGE INTEGRASE-RELATED"/>
    <property type="match status" value="1"/>
</dbReference>
<feature type="region of interest" description="Disordered" evidence="4">
    <location>
        <begin position="1"/>
        <end position="21"/>
    </location>
</feature>
<dbReference type="GO" id="GO:0003677">
    <property type="term" value="F:DNA binding"/>
    <property type="evidence" value="ECO:0007669"/>
    <property type="project" value="UniProtKB-KW"/>
</dbReference>
<dbReference type="InterPro" id="IPR011010">
    <property type="entry name" value="DNA_brk_join_enz"/>
</dbReference>
<evidence type="ECO:0000259" key="5">
    <source>
        <dbReference type="PROSITE" id="PS51898"/>
    </source>
</evidence>
<sequence length="369" mass="42719">MRVSWTDKQGKRREKNKKGLENRTLAKHWERKTLLDAEAGKFETVNTYTTTNQLVEMWLKEYARNKRAVTVSKVRRFFDMYVLVPEWFDNVEIGKISRKSVQQWTDWLASIHATYKKQVTYFSKVFDVAVSYELLEVNPFNNIRYPTAISKPDRSYRVELYDRPQLEAFIQALHDKYDNDEQYHKYAYLRLLAFTGMRNGEARALEWSDIHLEGSDPYIDVNKTMSDVTGKGVVVNAPKTKAGNRTVKLDPITTQVLRRWRAIQGKRLMSRGLPSNVVWTNQRLSGRISSNQPREWLLSAIKGTDIPQTNIHGLRHTYITLAVQAGMDIKTLQAQVGHDDINTTLGVYASVTNEMRSKTADIFTSLINF</sequence>
<comment type="similarity">
    <text evidence="1">Belongs to the 'phage' integrase family.</text>
</comment>
<dbReference type="Proteomes" id="UP000244870">
    <property type="component" value="Chromosome"/>
</dbReference>
<dbReference type="GO" id="GO:0015074">
    <property type="term" value="P:DNA integration"/>
    <property type="evidence" value="ECO:0007669"/>
    <property type="project" value="InterPro"/>
</dbReference>
<dbReference type="PROSITE" id="PS51898">
    <property type="entry name" value="TYR_RECOMBINASE"/>
    <property type="match status" value="1"/>
</dbReference>
<proteinExistence type="inferred from homology"/>
<dbReference type="EMBL" id="CP020928">
    <property type="protein sequence ID" value="AWF96382.1"/>
    <property type="molecule type" value="Genomic_DNA"/>
</dbReference>
<dbReference type="InterPro" id="IPR002104">
    <property type="entry name" value="Integrase_catalytic"/>
</dbReference>
<organism evidence="6 7">
    <name type="scientific">Weissella cibaria</name>
    <dbReference type="NCBI Taxonomy" id="137591"/>
    <lineage>
        <taxon>Bacteria</taxon>
        <taxon>Bacillati</taxon>
        <taxon>Bacillota</taxon>
        <taxon>Bacilli</taxon>
        <taxon>Lactobacillales</taxon>
        <taxon>Lactobacillaceae</taxon>
        <taxon>Weissella</taxon>
    </lineage>
</organism>
<dbReference type="AlphaFoldDB" id="A0A2S1KTR4"/>
<gene>
    <name evidence="6" type="ORF">B6254_2021</name>
</gene>
<protein>
    <recommendedName>
        <fullName evidence="5">Tyr recombinase domain-containing protein</fullName>
    </recommendedName>
</protein>
<dbReference type="SUPFAM" id="SSF56349">
    <property type="entry name" value="DNA breaking-rejoining enzymes"/>
    <property type="match status" value="1"/>
</dbReference>
<dbReference type="PANTHER" id="PTHR30349:SF64">
    <property type="entry name" value="PROPHAGE INTEGRASE INTD-RELATED"/>
    <property type="match status" value="1"/>
</dbReference>
<dbReference type="Gene3D" id="1.10.443.10">
    <property type="entry name" value="Intergrase catalytic core"/>
    <property type="match status" value="1"/>
</dbReference>
<dbReference type="CDD" id="cd01189">
    <property type="entry name" value="INT_ICEBs1_C_like"/>
    <property type="match status" value="1"/>
</dbReference>
<evidence type="ECO:0000256" key="3">
    <source>
        <dbReference type="ARBA" id="ARBA00023172"/>
    </source>
</evidence>
<dbReference type="InterPro" id="IPR010998">
    <property type="entry name" value="Integrase_recombinase_N"/>
</dbReference>
<evidence type="ECO:0000313" key="7">
    <source>
        <dbReference type="Proteomes" id="UP000244870"/>
    </source>
</evidence>
<reference evidence="6 7" key="1">
    <citation type="submission" date="2017-04" db="EMBL/GenBank/DDBJ databases">
        <title>Weissella cibaria strain m2 complete genome.</title>
        <authorList>
            <person name="Pan Q."/>
            <person name="Tan M."/>
            <person name="Yao F."/>
            <person name="Su S."/>
        </authorList>
    </citation>
    <scope>NUCLEOTIDE SEQUENCE [LARGE SCALE GENOMIC DNA]</scope>
    <source>
        <strain evidence="6 7">M2</strain>
    </source>
</reference>
<name>A0A2S1KTR4_9LACO</name>
<dbReference type="Pfam" id="PF00589">
    <property type="entry name" value="Phage_integrase"/>
    <property type="match status" value="1"/>
</dbReference>
<keyword evidence="2" id="KW-0238">DNA-binding</keyword>
<dbReference type="Gene3D" id="1.10.150.130">
    <property type="match status" value="1"/>
</dbReference>
<dbReference type="InterPro" id="IPR050090">
    <property type="entry name" value="Tyrosine_recombinase_XerCD"/>
</dbReference>
<feature type="domain" description="Tyr recombinase" evidence="5">
    <location>
        <begin position="156"/>
        <end position="361"/>
    </location>
</feature>
<evidence type="ECO:0000313" key="6">
    <source>
        <dbReference type="EMBL" id="AWF96382.1"/>
    </source>
</evidence>
<accession>A0A2S1KTR4</accession>